<dbReference type="Pfam" id="PF24892">
    <property type="entry name" value="UTP6_C"/>
    <property type="match status" value="1"/>
</dbReference>
<evidence type="ECO:0000259" key="7">
    <source>
        <dbReference type="Pfam" id="PF24892"/>
    </source>
</evidence>
<comment type="similarity">
    <text evidence="2">Belongs to the UTP6 family.</text>
</comment>
<dbReference type="AlphaFoldDB" id="A0A673N6U0"/>
<dbReference type="GO" id="GO:0034388">
    <property type="term" value="C:Pwp2p-containing subcomplex of 90S preribosome"/>
    <property type="evidence" value="ECO:0007669"/>
    <property type="project" value="TreeGrafter"/>
</dbReference>
<keyword evidence="5" id="KW-0539">Nucleus</keyword>
<protein>
    <submittedName>
        <fullName evidence="8">U3 small nucleolar RNA-associated protein 6 homolog</fullName>
    </submittedName>
</protein>
<dbReference type="InterPro" id="IPR056907">
    <property type="entry name" value="UTP6_C"/>
</dbReference>
<evidence type="ECO:0000256" key="2">
    <source>
        <dbReference type="ARBA" id="ARBA00010734"/>
    </source>
</evidence>
<dbReference type="InterPro" id="IPR055347">
    <property type="entry name" value="UTP6_N"/>
</dbReference>
<dbReference type="GO" id="GO:0030515">
    <property type="term" value="F:snoRNA binding"/>
    <property type="evidence" value="ECO:0007669"/>
    <property type="project" value="InterPro"/>
</dbReference>
<dbReference type="Gene3D" id="1.25.40.10">
    <property type="entry name" value="Tetratricopeptide repeat domain"/>
    <property type="match status" value="2"/>
</dbReference>
<dbReference type="FunFam" id="1.25.40.10:FF:001123">
    <property type="entry name" value="UTP6 small subunit processome component"/>
    <property type="match status" value="1"/>
</dbReference>
<dbReference type="PANTHER" id="PTHR23271:SF1">
    <property type="entry name" value="U3 SMALL NUCLEOLAR RNA-ASSOCIATED PROTEIN 6 HOMOLOG"/>
    <property type="match status" value="1"/>
</dbReference>
<feature type="domain" description="U3 small nucleolar RNA-associated protein 6 N-terminal" evidence="6">
    <location>
        <begin position="9"/>
        <end position="59"/>
    </location>
</feature>
<evidence type="ECO:0000256" key="5">
    <source>
        <dbReference type="ARBA" id="ARBA00023242"/>
    </source>
</evidence>
<dbReference type="Proteomes" id="UP000472270">
    <property type="component" value="Unassembled WGS sequence"/>
</dbReference>
<dbReference type="InterPro" id="IPR011990">
    <property type="entry name" value="TPR-like_helical_dom_sf"/>
</dbReference>
<reference evidence="8" key="1">
    <citation type="submission" date="2025-08" db="UniProtKB">
        <authorList>
            <consortium name="Ensembl"/>
        </authorList>
    </citation>
    <scope>IDENTIFICATION</scope>
</reference>
<dbReference type="GO" id="GO:0000462">
    <property type="term" value="P:maturation of SSU-rRNA from tricistronic rRNA transcript (SSU-rRNA, 5.8S rRNA, LSU-rRNA)"/>
    <property type="evidence" value="ECO:0007669"/>
    <property type="project" value="InterPro"/>
</dbReference>
<evidence type="ECO:0000256" key="3">
    <source>
        <dbReference type="ARBA" id="ARBA00022552"/>
    </source>
</evidence>
<dbReference type="InterPro" id="IPR003107">
    <property type="entry name" value="HAT"/>
</dbReference>
<proteinExistence type="inferred from homology"/>
<accession>A0A673N6U0</accession>
<evidence type="ECO:0000313" key="8">
    <source>
        <dbReference type="Ensembl" id="ENSSRHP00000099013.1"/>
    </source>
</evidence>
<dbReference type="Pfam" id="PF08640">
    <property type="entry name" value="U3_assoc_6"/>
    <property type="match status" value="1"/>
</dbReference>
<dbReference type="SUPFAM" id="SSF48452">
    <property type="entry name" value="TPR-like"/>
    <property type="match status" value="2"/>
</dbReference>
<dbReference type="Ensembl" id="ENSSRHT00000101697.1">
    <property type="protein sequence ID" value="ENSSRHP00000099013.1"/>
    <property type="gene ID" value="ENSSRHG00000048188.1"/>
</dbReference>
<gene>
    <name evidence="8" type="primary">LOC107710019</name>
</gene>
<sequence length="587" mass="68611">MADIVQQRLEDRIPALEQLERVGLFTNKEVKSMLKRSTALEYKLHRTVQSKDDFITYIQVCIDKKQFNIFLSGTKIRIGYHFKREEIENPIIHRINHVFRRATTKWQEDVQLWLSQVAFNKKWGTKSQLSKVLSSMLAIHPDKPALWIMAAKCEMEDRNSSESARHLFLRALRFHLENKKVFQEYFRMELMHAEKLRKQQQELEQAKIDVGEYNFSTEILSGKLAEVVYRDAAQKIKGAEFILSLLQIAAIFDFTKELQDTILQDLQSQYVDDCMMWDFMAKRELDAAGAPELQSAKGRASDTDRREERCCVVYEEALKSLNTEAMWICYVTFCLERYKRKTNVTQLKEKRKERLLRVLQSTHDAKLLQETFYKNWLQVLLSSGDTVSATQVAITATQRFSQSVEMWSFSLQTLVHLESTEAGHLFQEALKHVNPKVESLPLWQLQADWSMTSQIPEDTETFFQKGLLSPVPAVSSAMKEKYLEWSYKTGGYKRARKTFTRYTSNKAVLYGGETPKMSNLRDYYERALREFGYSDEDLWMEYIKEELGSHGNPENCGKLHWRAVKTLEGESVEHFTTKYTLLQTGHM</sequence>
<evidence type="ECO:0000259" key="6">
    <source>
        <dbReference type="Pfam" id="PF08640"/>
    </source>
</evidence>
<dbReference type="SMART" id="SM00386">
    <property type="entry name" value="HAT"/>
    <property type="match status" value="5"/>
</dbReference>
<organism evidence="8 9">
    <name type="scientific">Sinocyclocheilus rhinocerous</name>
    <dbReference type="NCBI Taxonomy" id="307959"/>
    <lineage>
        <taxon>Eukaryota</taxon>
        <taxon>Metazoa</taxon>
        <taxon>Chordata</taxon>
        <taxon>Craniata</taxon>
        <taxon>Vertebrata</taxon>
        <taxon>Euteleostomi</taxon>
        <taxon>Actinopterygii</taxon>
        <taxon>Neopterygii</taxon>
        <taxon>Teleostei</taxon>
        <taxon>Ostariophysi</taxon>
        <taxon>Cypriniformes</taxon>
        <taxon>Cyprinidae</taxon>
        <taxon>Cyprininae</taxon>
        <taxon>Sinocyclocheilus</taxon>
    </lineage>
</organism>
<evidence type="ECO:0000313" key="9">
    <source>
        <dbReference type="Proteomes" id="UP000472270"/>
    </source>
</evidence>
<keyword evidence="3" id="KW-0698">rRNA processing</keyword>
<evidence type="ECO:0000256" key="1">
    <source>
        <dbReference type="ARBA" id="ARBA00004604"/>
    </source>
</evidence>
<reference evidence="8" key="2">
    <citation type="submission" date="2025-09" db="UniProtKB">
        <authorList>
            <consortium name="Ensembl"/>
        </authorList>
    </citation>
    <scope>IDENTIFICATION</scope>
</reference>
<keyword evidence="9" id="KW-1185">Reference proteome</keyword>
<dbReference type="GO" id="GO:0032040">
    <property type="term" value="C:small-subunit processome"/>
    <property type="evidence" value="ECO:0007669"/>
    <property type="project" value="TreeGrafter"/>
</dbReference>
<comment type="subcellular location">
    <subcellularLocation>
        <location evidence="1">Nucleus</location>
        <location evidence="1">Nucleolus</location>
    </subcellularLocation>
</comment>
<evidence type="ECO:0000256" key="4">
    <source>
        <dbReference type="ARBA" id="ARBA00022737"/>
    </source>
</evidence>
<name>A0A673N6U0_9TELE</name>
<feature type="domain" description="U3 small nucleolar RNA-associated protein 6 homolog C-terminal" evidence="7">
    <location>
        <begin position="308"/>
        <end position="567"/>
    </location>
</feature>
<keyword evidence="4" id="KW-0677">Repeat</keyword>
<dbReference type="InterPro" id="IPR013949">
    <property type="entry name" value="Utp6"/>
</dbReference>
<dbReference type="PANTHER" id="PTHR23271">
    <property type="entry name" value="HEPATOCELLULAR CARCINOMA-ASSOCIATED ANTIGEN 66"/>
    <property type="match status" value="1"/>
</dbReference>